<proteinExistence type="predicted"/>
<dbReference type="AlphaFoldDB" id="A0A2Z4PP98"/>
<feature type="domain" description="Fido" evidence="1">
    <location>
        <begin position="238"/>
        <end position="390"/>
    </location>
</feature>
<reference evidence="2 3" key="1">
    <citation type="submission" date="2016-06" db="EMBL/GenBank/DDBJ databases">
        <title>The sequenced genome of the ice-adhering bacterium Marinomonas primoryensis, from Antarctica.</title>
        <authorList>
            <person name="Graham L."/>
            <person name="Vance T.D.R."/>
            <person name="Davies P.L."/>
        </authorList>
    </citation>
    <scope>NUCLEOTIDE SEQUENCE [LARGE SCALE GENOMIC DNA]</scope>
    <source>
        <strain evidence="2 3">AceL</strain>
    </source>
</reference>
<accession>A0A2Z4PP98</accession>
<dbReference type="EMBL" id="CP016181">
    <property type="protein sequence ID" value="AWX99286.1"/>
    <property type="molecule type" value="Genomic_DNA"/>
</dbReference>
<evidence type="ECO:0000313" key="3">
    <source>
        <dbReference type="Proteomes" id="UP000249898"/>
    </source>
</evidence>
<dbReference type="OrthoDB" id="9807853at2"/>
<dbReference type="InterPro" id="IPR040198">
    <property type="entry name" value="Fido_containing"/>
</dbReference>
<gene>
    <name evidence="2" type="ORF">A8139_04155</name>
</gene>
<organism evidence="2 3">
    <name type="scientific">Marinomonas primoryensis</name>
    <dbReference type="NCBI Taxonomy" id="178399"/>
    <lineage>
        <taxon>Bacteria</taxon>
        <taxon>Pseudomonadati</taxon>
        <taxon>Pseudomonadota</taxon>
        <taxon>Gammaproteobacteria</taxon>
        <taxon>Oceanospirillales</taxon>
        <taxon>Oceanospirillaceae</taxon>
        <taxon>Marinomonas</taxon>
    </lineage>
</organism>
<dbReference type="PANTHER" id="PTHR13504">
    <property type="entry name" value="FIDO DOMAIN-CONTAINING PROTEIN DDB_G0283145"/>
    <property type="match status" value="1"/>
</dbReference>
<dbReference type="SUPFAM" id="SSF140931">
    <property type="entry name" value="Fic-like"/>
    <property type="match status" value="1"/>
</dbReference>
<dbReference type="Proteomes" id="UP000249898">
    <property type="component" value="Chromosome"/>
</dbReference>
<dbReference type="PANTHER" id="PTHR13504:SF38">
    <property type="entry name" value="FIDO DOMAIN-CONTAINING PROTEIN"/>
    <property type="match status" value="1"/>
</dbReference>
<dbReference type="Pfam" id="PF02661">
    <property type="entry name" value="Fic"/>
    <property type="match status" value="1"/>
</dbReference>
<dbReference type="Gene3D" id="1.10.3290.10">
    <property type="entry name" value="Fido-like domain"/>
    <property type="match status" value="1"/>
</dbReference>
<evidence type="ECO:0000259" key="1">
    <source>
        <dbReference type="PROSITE" id="PS51459"/>
    </source>
</evidence>
<sequence>MNALGYTYLNEYYSLLLPKLSVEVYQDPNADKEKLVPYGASKRKIIPGNRKISDTPFDHMIEAIKYQGIRLHYFAAIFQKVDVSELTIFIAQKPNSKYSRVIWYLYEWITESTLDLPDLNQGNYIKLFEDEFYYTLQDGDKDKRTRVINNAIGTREFCPTVRKTPKIKKCENVDVYKTAYAEMQRVGESVSADIIGRSINYLYTKETKSSTDIERETPDKHKMQRFLRAIRNAGLFELTKAKLIDLQNKIVEDSKKASDYRSDEIYVGSTLQRYGEVYEDVHYIGALAKHVPSLMNGLIKTHERMMFDASVPALIHATVISFGEVYIHPMDDGNGRIHRYLIHDVMKQREPKHKFIIPISASILKHEAEYDKVLEVISIPIMAMIDWELDSKNQNKLIVNNDIDYMYRYPDYTEHVSFVYEMMDKAISTELIEEVCLLVVFEGIKKVINNLSDIPNDKLDVITSIIISGAGRVSKTKRKYVFSYVDQELIEQIEEQSVHIISTIENELSVNIQEIMRKSN</sequence>
<protein>
    <recommendedName>
        <fullName evidence="1">Fido domain-containing protein</fullName>
    </recommendedName>
</protein>
<dbReference type="InterPro" id="IPR036597">
    <property type="entry name" value="Fido-like_dom_sf"/>
</dbReference>
<name>A0A2Z4PP98_9GAMM</name>
<dbReference type="PROSITE" id="PS51459">
    <property type="entry name" value="FIDO"/>
    <property type="match status" value="1"/>
</dbReference>
<evidence type="ECO:0000313" key="2">
    <source>
        <dbReference type="EMBL" id="AWX99286.1"/>
    </source>
</evidence>
<dbReference type="InterPro" id="IPR003812">
    <property type="entry name" value="Fido"/>
</dbReference>
<dbReference type="RefSeq" id="WP_112135926.1">
    <property type="nucleotide sequence ID" value="NZ_CP016181.1"/>
</dbReference>